<dbReference type="RefSeq" id="WP_106139911.1">
    <property type="nucleotide sequence ID" value="NZ_PVTE01000023.1"/>
</dbReference>
<dbReference type="Proteomes" id="UP000238375">
    <property type="component" value="Unassembled WGS sequence"/>
</dbReference>
<protein>
    <submittedName>
        <fullName evidence="1">Uncharacterized protein</fullName>
    </submittedName>
</protein>
<dbReference type="AlphaFoldDB" id="A0A2T0SCC1"/>
<evidence type="ECO:0000313" key="1">
    <source>
        <dbReference type="EMBL" id="PRY31068.1"/>
    </source>
</evidence>
<dbReference type="OrthoDB" id="793934at2"/>
<gene>
    <name evidence="1" type="ORF">CLV58_12331</name>
</gene>
<proteinExistence type="predicted"/>
<organism evidence="1 2">
    <name type="scientific">Spirosoma oryzae</name>
    <dbReference type="NCBI Taxonomy" id="1469603"/>
    <lineage>
        <taxon>Bacteria</taxon>
        <taxon>Pseudomonadati</taxon>
        <taxon>Bacteroidota</taxon>
        <taxon>Cytophagia</taxon>
        <taxon>Cytophagales</taxon>
        <taxon>Cytophagaceae</taxon>
        <taxon>Spirosoma</taxon>
    </lineage>
</organism>
<accession>A0A2T0SCC1</accession>
<comment type="caution">
    <text evidence="1">The sequence shown here is derived from an EMBL/GenBank/DDBJ whole genome shotgun (WGS) entry which is preliminary data.</text>
</comment>
<name>A0A2T0SCC1_9BACT</name>
<keyword evidence="2" id="KW-1185">Reference proteome</keyword>
<evidence type="ECO:0000313" key="2">
    <source>
        <dbReference type="Proteomes" id="UP000238375"/>
    </source>
</evidence>
<reference evidence="1 2" key="1">
    <citation type="submission" date="2018-03" db="EMBL/GenBank/DDBJ databases">
        <title>Genomic Encyclopedia of Archaeal and Bacterial Type Strains, Phase II (KMG-II): from individual species to whole genera.</title>
        <authorList>
            <person name="Goeker M."/>
        </authorList>
    </citation>
    <scope>NUCLEOTIDE SEQUENCE [LARGE SCALE GENOMIC DNA]</scope>
    <source>
        <strain evidence="1 2">DSM 28354</strain>
    </source>
</reference>
<sequence length="175" mass="20170">MKGLIRLSYRKVIDATAQQAWDRLVFDDAWQEFYMQVQSFNPDGRYQYFWELLANVPTANKLHYLTSRAILGYLQQLNDRIPDVTNAQQQASLPFTQFTFEILAAQLAQKETFRIAIFFYSDVLTWIDTIGDQLLLAYGDQQAAIRQGQAITTDLIPLQPELAIWSYQPVIPANA</sequence>
<dbReference type="EMBL" id="PVTE01000023">
    <property type="protein sequence ID" value="PRY31068.1"/>
    <property type="molecule type" value="Genomic_DNA"/>
</dbReference>